<feature type="signal peptide" evidence="6">
    <location>
        <begin position="1"/>
        <end position="20"/>
    </location>
</feature>
<evidence type="ECO:0000256" key="3">
    <source>
        <dbReference type="ARBA" id="ARBA00023136"/>
    </source>
</evidence>
<evidence type="ECO:0000313" key="9">
    <source>
        <dbReference type="Proteomes" id="UP000219182"/>
    </source>
</evidence>
<proteinExistence type="inferred from homology"/>
<dbReference type="Proteomes" id="UP000219182">
    <property type="component" value="Unassembled WGS sequence"/>
</dbReference>
<comment type="subcellular location">
    <subcellularLocation>
        <location evidence="1">Cell outer membrane</location>
    </subcellularLocation>
</comment>
<reference evidence="8 9" key="1">
    <citation type="submission" date="2017-09" db="EMBL/GenBank/DDBJ databases">
        <title>Mesorhizobum sanjuanii sp. nov. isolated from nodules of Lotus tenuis in saline-alkaline lowlands of Flooding Pampa.</title>
        <authorList>
            <person name="Sannazzaro A.I."/>
            <person name="Torres Tejerizo G.A."/>
            <person name="Fontana F."/>
            <person name="Cumpa Velazquez L.M."/>
            <person name="Hansen L."/>
            <person name="Pistorio M."/>
            <person name="Estrella M.J."/>
        </authorList>
    </citation>
    <scope>NUCLEOTIDE SEQUENCE [LARGE SCALE GENOMIC DNA]</scope>
    <source>
        <strain evidence="8 9">BSA136</strain>
    </source>
</reference>
<evidence type="ECO:0000259" key="7">
    <source>
        <dbReference type="Pfam" id="PF13505"/>
    </source>
</evidence>
<evidence type="ECO:0000256" key="6">
    <source>
        <dbReference type="SAM" id="SignalP"/>
    </source>
</evidence>
<dbReference type="SUPFAM" id="SSF56925">
    <property type="entry name" value="OMPA-like"/>
    <property type="match status" value="1"/>
</dbReference>
<evidence type="ECO:0000313" key="8">
    <source>
        <dbReference type="EMBL" id="PDQ18370.1"/>
    </source>
</evidence>
<keyword evidence="2 6" id="KW-0732">Signal</keyword>
<dbReference type="PANTHER" id="PTHR34001:SF3">
    <property type="entry name" value="BLL7405 PROTEIN"/>
    <property type="match status" value="1"/>
</dbReference>
<protein>
    <recommendedName>
        <fullName evidence="7">Outer membrane protein beta-barrel domain-containing protein</fullName>
    </recommendedName>
</protein>
<dbReference type="Pfam" id="PF13505">
    <property type="entry name" value="OMP_b-brl"/>
    <property type="match status" value="1"/>
</dbReference>
<dbReference type="Gene3D" id="2.40.160.20">
    <property type="match status" value="1"/>
</dbReference>
<evidence type="ECO:0000256" key="1">
    <source>
        <dbReference type="ARBA" id="ARBA00004442"/>
    </source>
</evidence>
<feature type="domain" description="Outer membrane protein beta-barrel" evidence="7">
    <location>
        <begin position="8"/>
        <end position="217"/>
    </location>
</feature>
<keyword evidence="3" id="KW-0472">Membrane</keyword>
<dbReference type="InterPro" id="IPR027385">
    <property type="entry name" value="Beta-barrel_OMP"/>
</dbReference>
<dbReference type="PANTHER" id="PTHR34001">
    <property type="entry name" value="BLL7405 PROTEIN"/>
    <property type="match status" value="1"/>
</dbReference>
<evidence type="ECO:0000256" key="2">
    <source>
        <dbReference type="ARBA" id="ARBA00022729"/>
    </source>
</evidence>
<dbReference type="AlphaFoldDB" id="A0A2A6F8S9"/>
<dbReference type="RefSeq" id="WP_097576363.1">
    <property type="nucleotide sequence ID" value="NZ_NWQG01000189.1"/>
</dbReference>
<keyword evidence="9" id="KW-1185">Reference proteome</keyword>
<comment type="similarity">
    <text evidence="5">Belongs to the Omp25/RopB family.</text>
</comment>
<organism evidence="8 9">
    <name type="scientific">Mesorhizobium sanjuanii</name>
    <dbReference type="NCBI Taxonomy" id="2037900"/>
    <lineage>
        <taxon>Bacteria</taxon>
        <taxon>Pseudomonadati</taxon>
        <taxon>Pseudomonadota</taxon>
        <taxon>Alphaproteobacteria</taxon>
        <taxon>Hyphomicrobiales</taxon>
        <taxon>Phyllobacteriaceae</taxon>
        <taxon>Mesorhizobium</taxon>
    </lineage>
</organism>
<dbReference type="InterPro" id="IPR051692">
    <property type="entry name" value="OMP-like"/>
</dbReference>
<keyword evidence="4" id="KW-0998">Cell outer membrane</keyword>
<evidence type="ECO:0000256" key="5">
    <source>
        <dbReference type="ARBA" id="ARBA00038306"/>
    </source>
</evidence>
<dbReference type="InterPro" id="IPR011250">
    <property type="entry name" value="OMP/PagP_B-barrel"/>
</dbReference>
<comment type="caution">
    <text evidence="8">The sequence shown here is derived from an EMBL/GenBank/DDBJ whole genome shotgun (WGS) entry which is preliminary data.</text>
</comment>
<feature type="chain" id="PRO_5013060380" description="Outer membrane protein beta-barrel domain-containing protein" evidence="6">
    <location>
        <begin position="21"/>
        <end position="217"/>
    </location>
</feature>
<dbReference type="GO" id="GO:0009279">
    <property type="term" value="C:cell outer membrane"/>
    <property type="evidence" value="ECO:0007669"/>
    <property type="project" value="UniProtKB-SubCell"/>
</dbReference>
<name>A0A2A6F8S9_9HYPH</name>
<accession>A0A2A6F8S9</accession>
<gene>
    <name evidence="8" type="ORF">CN311_25035</name>
</gene>
<evidence type="ECO:0000256" key="4">
    <source>
        <dbReference type="ARBA" id="ARBA00023237"/>
    </source>
</evidence>
<sequence>MKSVLLACVFGLALCAPAMAADMTAPVETPEWTWQGPYAGVFGAGTLEHYKIHEPNIGDSVTHNVGSAAVGGFAGYNFQSGQIVYGVEGELGYRFKKSTFDDIPGPGTLDVSTGLFGSLKGRVGMDMGRYLPFVTAGVTAAKLKTFYPGGPAERDATVVGGIVGAGVDVALTHNVFLRGEYDFSFFGKKSLEYCGGGCVLEHTLQTHDFRVGIAMKF</sequence>
<dbReference type="EMBL" id="NWQG01000189">
    <property type="protein sequence ID" value="PDQ18370.1"/>
    <property type="molecule type" value="Genomic_DNA"/>
</dbReference>